<evidence type="ECO:0000256" key="5">
    <source>
        <dbReference type="ARBA" id="ARBA00022984"/>
    </source>
</evidence>
<dbReference type="EMBL" id="CP012418">
    <property type="protein sequence ID" value="AOE50937.1"/>
    <property type="molecule type" value="Genomic_DNA"/>
</dbReference>
<dbReference type="OrthoDB" id="9809748at2"/>
<dbReference type="PATRIC" id="fig|1144748.3.peg.2252"/>
<name>A0A1B3BE06_9GAMM</name>
<dbReference type="InterPro" id="IPR038063">
    <property type="entry name" value="Transpep_catalytic_dom"/>
</dbReference>
<feature type="domain" description="L,D-TPase catalytic" evidence="9">
    <location>
        <begin position="72"/>
        <end position="203"/>
    </location>
</feature>
<dbReference type="UniPathway" id="UPA00219"/>
<evidence type="ECO:0000259" key="9">
    <source>
        <dbReference type="PROSITE" id="PS52029"/>
    </source>
</evidence>
<accession>A0A1B3BE06</accession>
<evidence type="ECO:0000256" key="7">
    <source>
        <dbReference type="PROSITE-ProRule" id="PRU01373"/>
    </source>
</evidence>
<keyword evidence="3" id="KW-0808">Transferase</keyword>
<dbReference type="Pfam" id="PF03734">
    <property type="entry name" value="YkuD"/>
    <property type="match status" value="1"/>
</dbReference>
<evidence type="ECO:0000256" key="3">
    <source>
        <dbReference type="ARBA" id="ARBA00022679"/>
    </source>
</evidence>
<dbReference type="PANTHER" id="PTHR36699">
    <property type="entry name" value="LD-TRANSPEPTIDASE"/>
    <property type="match status" value="1"/>
</dbReference>
<dbReference type="GO" id="GO:0016740">
    <property type="term" value="F:transferase activity"/>
    <property type="evidence" value="ECO:0007669"/>
    <property type="project" value="UniProtKB-KW"/>
</dbReference>
<dbReference type="GO" id="GO:0071555">
    <property type="term" value="P:cell wall organization"/>
    <property type="evidence" value="ECO:0007669"/>
    <property type="project" value="UniProtKB-UniRule"/>
</dbReference>
<sequence length="237" mass="26382">MNKLITIIVLLVAATGFYLAFIYGRAYWHPLYLKVAGARTVSDVVAQFGDESRQRMTPYFKAAGVTYPPKSVSLLAVKDESLLELWDTSKSDPVFIRKYPIQALSGVAGPKLREGDRQVPEGIYQVEYLNPNSSYHLSMKLNYPNSFDLKHARAEGRDQPGTNIFIHGKAVSIGCLAMGDSVAEELFILASDIGQHNIEVAIAPSDPRTNSLKPIADLAWSKTLYKKLSDYFSDYKQ</sequence>
<comment type="similarity">
    <text evidence="2">Belongs to the YkuD family.</text>
</comment>
<keyword evidence="5 7" id="KW-0573">Peptidoglycan synthesis</keyword>
<dbReference type="GO" id="GO:0009252">
    <property type="term" value="P:peptidoglycan biosynthetic process"/>
    <property type="evidence" value="ECO:0007669"/>
    <property type="project" value="UniProtKB-UniPathway"/>
</dbReference>
<keyword evidence="8" id="KW-0472">Membrane</keyword>
<dbReference type="GO" id="GO:0004180">
    <property type="term" value="F:carboxypeptidase activity"/>
    <property type="evidence" value="ECO:0007669"/>
    <property type="project" value="UniProtKB-ARBA"/>
</dbReference>
<protein>
    <submittedName>
        <fullName evidence="10">ErfK/YbiS/YcfS/YnhG family protein</fullName>
    </submittedName>
</protein>
<keyword evidence="8" id="KW-1133">Transmembrane helix</keyword>
<evidence type="ECO:0000256" key="8">
    <source>
        <dbReference type="SAM" id="Phobius"/>
    </source>
</evidence>
<evidence type="ECO:0000256" key="1">
    <source>
        <dbReference type="ARBA" id="ARBA00004752"/>
    </source>
</evidence>
<dbReference type="RefSeq" id="WP_068993937.1">
    <property type="nucleotide sequence ID" value="NZ_CP012418.1"/>
</dbReference>
<reference evidence="11" key="1">
    <citation type="submission" date="2015-08" db="EMBL/GenBank/DDBJ databases">
        <authorList>
            <person name="Kim K.M."/>
        </authorList>
    </citation>
    <scope>NUCLEOTIDE SEQUENCE [LARGE SCALE GENOMIC DNA]</scope>
    <source>
        <strain evidence="11">KCTC 23892</strain>
    </source>
</reference>
<evidence type="ECO:0000256" key="2">
    <source>
        <dbReference type="ARBA" id="ARBA00005992"/>
    </source>
</evidence>
<evidence type="ECO:0000256" key="6">
    <source>
        <dbReference type="ARBA" id="ARBA00023316"/>
    </source>
</evidence>
<evidence type="ECO:0000313" key="11">
    <source>
        <dbReference type="Proteomes" id="UP000094147"/>
    </source>
</evidence>
<dbReference type="Proteomes" id="UP000094147">
    <property type="component" value="Chromosome"/>
</dbReference>
<comment type="pathway">
    <text evidence="1 7">Cell wall biogenesis; peptidoglycan biosynthesis.</text>
</comment>
<dbReference type="InterPro" id="IPR005490">
    <property type="entry name" value="LD_TPept_cat_dom"/>
</dbReference>
<feature type="active site" description="Proton donor/acceptor" evidence="7">
    <location>
        <position position="167"/>
    </location>
</feature>
<organism evidence="10 11">
    <name type="scientific">Kangiella sediminilitoris</name>
    <dbReference type="NCBI Taxonomy" id="1144748"/>
    <lineage>
        <taxon>Bacteria</taxon>
        <taxon>Pseudomonadati</taxon>
        <taxon>Pseudomonadota</taxon>
        <taxon>Gammaproteobacteria</taxon>
        <taxon>Kangiellales</taxon>
        <taxon>Kangiellaceae</taxon>
        <taxon>Kangiella</taxon>
    </lineage>
</organism>
<dbReference type="KEGG" id="ksd:KS2013_2233"/>
<dbReference type="SUPFAM" id="SSF141523">
    <property type="entry name" value="L,D-transpeptidase catalytic domain-like"/>
    <property type="match status" value="1"/>
</dbReference>
<dbReference type="GO" id="GO:0008360">
    <property type="term" value="P:regulation of cell shape"/>
    <property type="evidence" value="ECO:0007669"/>
    <property type="project" value="UniProtKB-UniRule"/>
</dbReference>
<gene>
    <name evidence="10" type="ORF">KS2013_2233</name>
</gene>
<dbReference type="PANTHER" id="PTHR36699:SF1">
    <property type="entry name" value="L,D-TRANSPEPTIDASE YAFK-RELATED"/>
    <property type="match status" value="1"/>
</dbReference>
<keyword evidence="11" id="KW-1185">Reference proteome</keyword>
<keyword evidence="8" id="KW-0812">Transmembrane</keyword>
<dbReference type="STRING" id="1144748.KS2013_2233"/>
<dbReference type="PROSITE" id="PS52029">
    <property type="entry name" value="LD_TPASE"/>
    <property type="match status" value="1"/>
</dbReference>
<dbReference type="CDD" id="cd16913">
    <property type="entry name" value="YkuD_like"/>
    <property type="match status" value="1"/>
</dbReference>
<evidence type="ECO:0000313" key="10">
    <source>
        <dbReference type="EMBL" id="AOE50937.1"/>
    </source>
</evidence>
<keyword evidence="6 7" id="KW-0961">Cell wall biogenesis/degradation</keyword>
<evidence type="ECO:0000256" key="4">
    <source>
        <dbReference type="ARBA" id="ARBA00022960"/>
    </source>
</evidence>
<dbReference type="AlphaFoldDB" id="A0A1B3BE06"/>
<feature type="active site" description="Nucleophile" evidence="7">
    <location>
        <position position="175"/>
    </location>
</feature>
<feature type="transmembrane region" description="Helical" evidence="8">
    <location>
        <begin position="6"/>
        <end position="24"/>
    </location>
</feature>
<keyword evidence="4 7" id="KW-0133">Cell shape</keyword>
<proteinExistence type="inferred from homology"/>